<dbReference type="EMBL" id="CAKLBC010001050">
    <property type="protein sequence ID" value="CAH0489266.1"/>
    <property type="molecule type" value="Genomic_DNA"/>
</dbReference>
<evidence type="ECO:0000256" key="2">
    <source>
        <dbReference type="ARBA" id="ARBA00023860"/>
    </source>
</evidence>
<sequence>MNFTITLTQISDNVMEGSTLKTWLLGKKVGSGACSDVYIVESIIPLGSDANRQYVMKLSPLPQLPAAKLKNKKRKKTQAERNADALYAEHLLYKNHLRDQPGIPYVPLGAYGEDQGYRFLVIERLGRTLETVLQEQGPVPSHTAARLGQEILKTLEQMHIKNILYVDVKPENFMLDTEKENKVYCVDFGISDRYVTATGKHKEYKEGTVVGTPTFLSLNCHNGVTSSRRDDIESLLYVLIYLMRGDLPWQKASSDVEGAKIKKTISIDQLCASLPREWAAMLMSIRACGFEDRPDYDFFVQQFLNLGGKKGLTTPFEWSTRKTSKLAAKQVQSQEYATDSPVRKRVKNVDKESTAPQALVAAKTKKAVPFEKKRLNTRYSKAAAKKDAAPAHDTTSKTTKIHKKDEDIHVKVVDVLPQDREVFKAIASHAAATAAVKRYNLRSAPRK</sequence>
<dbReference type="GO" id="GO:0004674">
    <property type="term" value="F:protein serine/threonine kinase activity"/>
    <property type="evidence" value="ECO:0007669"/>
    <property type="project" value="UniProtKB-EC"/>
</dbReference>
<dbReference type="Gene3D" id="1.10.510.10">
    <property type="entry name" value="Transferase(Phosphotransferase) domain 1"/>
    <property type="match status" value="1"/>
</dbReference>
<dbReference type="PROSITE" id="PS00108">
    <property type="entry name" value="PROTEIN_KINASE_ST"/>
    <property type="match status" value="1"/>
</dbReference>
<reference evidence="5 7" key="1">
    <citation type="submission" date="2021-11" db="EMBL/GenBank/DDBJ databases">
        <authorList>
            <person name="Islam A."/>
            <person name="Islam S."/>
            <person name="Flora M.S."/>
            <person name="Rahman M."/>
            <person name="Ziaur R.M."/>
            <person name="Epstein J.H."/>
            <person name="Hassan M."/>
            <person name="Klassen M."/>
            <person name="Woodard K."/>
            <person name="Webb A."/>
            <person name="Webby R.J."/>
            <person name="El Zowalaty M.E."/>
        </authorList>
    </citation>
    <scope>NUCLEOTIDE SEQUENCE [LARGE SCALE GENOMIC DNA]</scope>
    <source>
        <strain evidence="5">Pf1</strain>
    </source>
</reference>
<keyword evidence="7" id="KW-1185">Reference proteome</keyword>
<dbReference type="EMBL" id="CANTFK010000085">
    <property type="protein sequence ID" value="CAI5706274.1"/>
    <property type="molecule type" value="Genomic_DNA"/>
</dbReference>
<name>A0AAV0SR47_9STRA</name>
<dbReference type="InterPro" id="IPR011009">
    <property type="entry name" value="Kinase-like_dom_sf"/>
</dbReference>
<feature type="domain" description="Protein kinase" evidence="4">
    <location>
        <begin position="23"/>
        <end position="304"/>
    </location>
</feature>
<accession>A0AAV0SR47</accession>
<dbReference type="GO" id="GO:0005524">
    <property type="term" value="F:ATP binding"/>
    <property type="evidence" value="ECO:0007669"/>
    <property type="project" value="InterPro"/>
</dbReference>
<reference evidence="6" key="2">
    <citation type="submission" date="2022-12" db="EMBL/GenBank/DDBJ databases">
        <authorList>
            <person name="Webb A."/>
        </authorList>
    </citation>
    <scope>NUCLEOTIDE SEQUENCE</scope>
    <source>
        <strain evidence="6">Pf2</strain>
    </source>
</reference>
<dbReference type="InterPro" id="IPR008271">
    <property type="entry name" value="Ser/Thr_kinase_AS"/>
</dbReference>
<evidence type="ECO:0000313" key="6">
    <source>
        <dbReference type="EMBL" id="CAI5706274.1"/>
    </source>
</evidence>
<dbReference type="InterPro" id="IPR050235">
    <property type="entry name" value="CK1_Ser-Thr_kinase"/>
</dbReference>
<proteinExistence type="predicted"/>
<dbReference type="PROSITE" id="PS50011">
    <property type="entry name" value="PROTEIN_KINASE_DOM"/>
    <property type="match status" value="1"/>
</dbReference>
<dbReference type="PANTHER" id="PTHR11909">
    <property type="entry name" value="CASEIN KINASE-RELATED"/>
    <property type="match status" value="1"/>
</dbReference>
<gene>
    <name evidence="5" type="ORF">PFR001_LOCUS4689</name>
    <name evidence="6" type="ORF">PFR002_LOCUS974</name>
</gene>
<comment type="caution">
    <text evidence="6">The sequence shown here is derived from an EMBL/GenBank/DDBJ whole genome shotgun (WGS) entry which is preliminary data.</text>
</comment>
<evidence type="ECO:0000313" key="8">
    <source>
        <dbReference type="Proteomes" id="UP001159659"/>
    </source>
</evidence>
<evidence type="ECO:0000313" key="5">
    <source>
        <dbReference type="EMBL" id="CAH0489266.1"/>
    </source>
</evidence>
<evidence type="ECO:0000259" key="4">
    <source>
        <dbReference type="PROSITE" id="PS50011"/>
    </source>
</evidence>
<dbReference type="AlphaFoldDB" id="A0AAV0SR47"/>
<evidence type="ECO:0000256" key="1">
    <source>
        <dbReference type="ARBA" id="ARBA00012513"/>
    </source>
</evidence>
<feature type="region of interest" description="Disordered" evidence="3">
    <location>
        <begin position="379"/>
        <end position="401"/>
    </location>
</feature>
<dbReference type="SUPFAM" id="SSF56112">
    <property type="entry name" value="Protein kinase-like (PK-like)"/>
    <property type="match status" value="1"/>
</dbReference>
<dbReference type="InterPro" id="IPR000719">
    <property type="entry name" value="Prot_kinase_dom"/>
</dbReference>
<dbReference type="SMART" id="SM00220">
    <property type="entry name" value="S_TKc"/>
    <property type="match status" value="1"/>
</dbReference>
<dbReference type="Pfam" id="PF00069">
    <property type="entry name" value="Pkinase"/>
    <property type="match status" value="1"/>
</dbReference>
<evidence type="ECO:0000256" key="3">
    <source>
        <dbReference type="SAM" id="MobiDB-lite"/>
    </source>
</evidence>
<dbReference type="EC" id="2.7.11.1" evidence="1"/>
<organism evidence="6 8">
    <name type="scientific">Peronospora farinosa</name>
    <dbReference type="NCBI Taxonomy" id="134698"/>
    <lineage>
        <taxon>Eukaryota</taxon>
        <taxon>Sar</taxon>
        <taxon>Stramenopiles</taxon>
        <taxon>Oomycota</taxon>
        <taxon>Peronosporomycetes</taxon>
        <taxon>Peronosporales</taxon>
        <taxon>Peronosporaceae</taxon>
        <taxon>Peronospora</taxon>
    </lineage>
</organism>
<dbReference type="Proteomes" id="UP001157938">
    <property type="component" value="Unassembled WGS sequence"/>
</dbReference>
<protein>
    <recommendedName>
        <fullName evidence="2">Casein kinase I</fullName>
        <ecNumber evidence="1">2.7.11.1</ecNumber>
    </recommendedName>
</protein>
<evidence type="ECO:0000313" key="7">
    <source>
        <dbReference type="Proteomes" id="UP001157938"/>
    </source>
</evidence>
<dbReference type="Proteomes" id="UP001159659">
    <property type="component" value="Unassembled WGS sequence"/>
</dbReference>